<dbReference type="EMBL" id="JBHFNR010000145">
    <property type="protein sequence ID" value="MFB2895199.1"/>
    <property type="molecule type" value="Genomic_DNA"/>
</dbReference>
<comment type="caution">
    <text evidence="1">The sequence shown here is derived from an EMBL/GenBank/DDBJ whole genome shotgun (WGS) entry which is preliminary data.</text>
</comment>
<gene>
    <name evidence="1" type="ORF">ACE1CI_20005</name>
</gene>
<organism evidence="1 2">
    <name type="scientific">Floridaenema flaviceps BLCC-F50</name>
    <dbReference type="NCBI Taxonomy" id="3153642"/>
    <lineage>
        <taxon>Bacteria</taxon>
        <taxon>Bacillati</taxon>
        <taxon>Cyanobacteriota</taxon>
        <taxon>Cyanophyceae</taxon>
        <taxon>Oscillatoriophycideae</taxon>
        <taxon>Aerosakkonematales</taxon>
        <taxon>Aerosakkonemataceae</taxon>
        <taxon>Floridanema</taxon>
        <taxon>Floridanema flaviceps</taxon>
    </lineage>
</organism>
<proteinExistence type="predicted"/>
<dbReference type="Proteomes" id="UP001576784">
    <property type="component" value="Unassembled WGS sequence"/>
</dbReference>
<accession>A0ABV4XU15</accession>
<keyword evidence="2" id="KW-1185">Reference proteome</keyword>
<evidence type="ECO:0000313" key="1">
    <source>
        <dbReference type="EMBL" id="MFB2895199.1"/>
    </source>
</evidence>
<protein>
    <submittedName>
        <fullName evidence="1">Uncharacterized protein</fullName>
    </submittedName>
</protein>
<name>A0ABV4XU15_9CYAN</name>
<dbReference type="RefSeq" id="WP_413264833.1">
    <property type="nucleotide sequence ID" value="NZ_JBHFNR010000145.1"/>
</dbReference>
<reference evidence="1 2" key="1">
    <citation type="submission" date="2024-09" db="EMBL/GenBank/DDBJ databases">
        <title>Floridaenema gen nov. (Aerosakkonemataceae, Aerosakkonematales ord. nov., Cyanobacteria) from benthic tropical and subtropical fresh waters, with the description of four new species.</title>
        <authorList>
            <person name="Moretto J.A."/>
            <person name="Berthold D.E."/>
            <person name="Lefler F.W."/>
            <person name="Huang I.-S."/>
            <person name="Laughinghouse H. IV."/>
        </authorList>
    </citation>
    <scope>NUCLEOTIDE SEQUENCE [LARGE SCALE GENOMIC DNA]</scope>
    <source>
        <strain evidence="1 2">BLCC-F50</strain>
    </source>
</reference>
<sequence length="59" mass="6474">MDWVEFFPNLDGAGSAQTGMKYYISASLNQIIPEVAKQKQSKKCLAETSGESCFVCIIP</sequence>
<evidence type="ECO:0000313" key="2">
    <source>
        <dbReference type="Proteomes" id="UP001576784"/>
    </source>
</evidence>